<dbReference type="EMBL" id="QJSQ01000046">
    <property type="protein sequence ID" value="PYE13397.1"/>
    <property type="molecule type" value="Genomic_DNA"/>
</dbReference>
<dbReference type="AlphaFoldDB" id="A0A2V4TI82"/>
<evidence type="ECO:0000313" key="2">
    <source>
        <dbReference type="Proteomes" id="UP000247772"/>
    </source>
</evidence>
<proteinExistence type="predicted"/>
<name>A0A2V4TI82_9BURK</name>
<protein>
    <recommendedName>
        <fullName evidence="3">DDE family transposase</fullName>
    </recommendedName>
</protein>
<comment type="caution">
    <text evidence="1">The sequence shown here is derived from an EMBL/GenBank/DDBJ whole genome shotgun (WGS) entry which is preliminary data.</text>
</comment>
<feature type="non-terminal residue" evidence="1">
    <location>
        <position position="1"/>
    </location>
</feature>
<organism evidence="1 2">
    <name type="scientific">Paraburkholderia silvatlantica</name>
    <dbReference type="NCBI Taxonomy" id="321895"/>
    <lineage>
        <taxon>Bacteria</taxon>
        <taxon>Pseudomonadati</taxon>
        <taxon>Pseudomonadota</taxon>
        <taxon>Betaproteobacteria</taxon>
        <taxon>Burkholderiales</taxon>
        <taxon>Burkholderiaceae</taxon>
        <taxon>Paraburkholderia</taxon>
    </lineage>
</organism>
<evidence type="ECO:0008006" key="3">
    <source>
        <dbReference type="Google" id="ProtNLM"/>
    </source>
</evidence>
<accession>A0A2V4TI82</accession>
<dbReference type="Proteomes" id="UP000247772">
    <property type="component" value="Unassembled WGS sequence"/>
</dbReference>
<reference evidence="1 2" key="1">
    <citation type="submission" date="2018-06" db="EMBL/GenBank/DDBJ databases">
        <title>Genomic Encyclopedia of Type Strains, Phase IV (KMG-V): Genome sequencing to study the core and pangenomes of soil and plant-associated prokaryotes.</title>
        <authorList>
            <person name="Whitman W."/>
        </authorList>
    </citation>
    <scope>NUCLEOTIDE SEQUENCE [LARGE SCALE GENOMIC DNA]</scope>
    <source>
        <strain evidence="1 2">SRCL-318</strain>
    </source>
</reference>
<gene>
    <name evidence="1" type="ORF">C7410_1461</name>
</gene>
<sequence length="159" mass="18317">SCLRENLTISSYGEGLETDRVCRVPRQFLTRQTSYRELKQSMLGMALTLRIQTVEGVYQELWAALIACNLIRVAVAKAALEAGRTFGDLSFIRAFHTIQYEMSWAAVTRSYGKLPTLLVRLRERLKQLANEKRPGRSCARAVKSRPFRYIVRYVKRDLN</sequence>
<evidence type="ECO:0000313" key="1">
    <source>
        <dbReference type="EMBL" id="PYE13397.1"/>
    </source>
</evidence>